<evidence type="ECO:0000256" key="4">
    <source>
        <dbReference type="ARBA" id="ARBA00022692"/>
    </source>
</evidence>
<dbReference type="GO" id="GO:0044874">
    <property type="term" value="P:lipoprotein localization to outer membrane"/>
    <property type="evidence" value="ECO:0007669"/>
    <property type="project" value="TreeGrafter"/>
</dbReference>
<dbReference type="GO" id="GO:0098797">
    <property type="term" value="C:plasma membrane protein complex"/>
    <property type="evidence" value="ECO:0007669"/>
    <property type="project" value="TreeGrafter"/>
</dbReference>
<keyword evidence="3" id="KW-1003">Cell membrane</keyword>
<keyword evidence="6 8" id="KW-0472">Membrane</keyword>
<evidence type="ECO:0000259" key="10">
    <source>
        <dbReference type="Pfam" id="PF12704"/>
    </source>
</evidence>
<keyword evidence="5 8" id="KW-1133">Transmembrane helix</keyword>
<feature type="compositionally biased region" description="Polar residues" evidence="7">
    <location>
        <begin position="186"/>
        <end position="198"/>
    </location>
</feature>
<evidence type="ECO:0000256" key="7">
    <source>
        <dbReference type="SAM" id="MobiDB-lite"/>
    </source>
</evidence>
<evidence type="ECO:0000256" key="5">
    <source>
        <dbReference type="ARBA" id="ARBA00022989"/>
    </source>
</evidence>
<dbReference type="InterPro" id="IPR025857">
    <property type="entry name" value="MacB_PCD"/>
</dbReference>
<evidence type="ECO:0000313" key="12">
    <source>
        <dbReference type="Proteomes" id="UP000265916"/>
    </source>
</evidence>
<feature type="transmembrane region" description="Helical" evidence="8">
    <location>
        <begin position="407"/>
        <end position="429"/>
    </location>
</feature>
<dbReference type="PANTHER" id="PTHR30489">
    <property type="entry name" value="LIPOPROTEIN-RELEASING SYSTEM TRANSMEMBRANE PROTEIN LOLE"/>
    <property type="match status" value="1"/>
</dbReference>
<comment type="caution">
    <text evidence="11">The sequence shown here is derived from an EMBL/GenBank/DDBJ whole genome shotgun (WGS) entry which is preliminary data.</text>
</comment>
<dbReference type="RefSeq" id="WP_119531735.1">
    <property type="nucleotide sequence ID" value="NZ_NRJG01000096.1"/>
</dbReference>
<dbReference type="Proteomes" id="UP000265916">
    <property type="component" value="Unassembled WGS sequence"/>
</dbReference>
<proteinExistence type="inferred from homology"/>
<evidence type="ECO:0000256" key="2">
    <source>
        <dbReference type="ARBA" id="ARBA00005236"/>
    </source>
</evidence>
<dbReference type="EMBL" id="NRJG01000096">
    <property type="protein sequence ID" value="RIY37095.1"/>
    <property type="molecule type" value="Genomic_DNA"/>
</dbReference>
<evidence type="ECO:0000256" key="3">
    <source>
        <dbReference type="ARBA" id="ARBA00022475"/>
    </source>
</evidence>
<dbReference type="OrthoDB" id="9808461at2"/>
<gene>
    <name evidence="11" type="ORF">CKF58_05385</name>
</gene>
<organism evidence="11 12">
    <name type="scientific">Psittacicella hinzii</name>
    <dbReference type="NCBI Taxonomy" id="2028575"/>
    <lineage>
        <taxon>Bacteria</taxon>
        <taxon>Pseudomonadati</taxon>
        <taxon>Pseudomonadota</taxon>
        <taxon>Gammaproteobacteria</taxon>
        <taxon>Pasteurellales</taxon>
        <taxon>Psittacicellaceae</taxon>
        <taxon>Psittacicella</taxon>
    </lineage>
</organism>
<dbReference type="Pfam" id="PF12704">
    <property type="entry name" value="MacB_PCD"/>
    <property type="match status" value="1"/>
</dbReference>
<keyword evidence="4 8" id="KW-0812">Transmembrane</keyword>
<feature type="transmembrane region" description="Helical" evidence="8">
    <location>
        <begin position="36"/>
        <end position="62"/>
    </location>
</feature>
<dbReference type="InterPro" id="IPR051447">
    <property type="entry name" value="Lipoprotein-release_system"/>
</dbReference>
<sequence>MPKNALTPPQAGNFSSGKLTWAIAWRFYRVKATIRVLAFINWLTKLGIILGIAILIMTNAVINGFDQQLHTKFLNLIPQGIVFSTNLQPLEQGKQLAQDLTQFKNVKAVSPIVSQTVLVENGTQKKVIQLFGIDPQTYAQVSSLGDYLQAQGGLSLLLSSPLDQSTKELLRAKAQVILTKTSQDNAQANAQDNYQENAKSNKELSTEQDKYNRPTDKSYLVDPNATINFNTLPKAQQSLALEYMNSPSVVIGKQLATFLEAKVGDYIRFYVFNQATGQTTLSQNQYFLVSGIVDSSGLFDKELAMINIYDATGIVGLTDTSCPRVQVNLQGQISANKGAVSKCNLIAQPQKLEATTIANAMQIRLVDPDNLDIIPPANWTSLQELSYTSWGRIYQNIYHDLPMIKSLLNLGLFFVVTLAGFNVICAILIQIKDKKKSITSLQAVGLSTKQIHSIFAKYSLILALHAVVIGTLIGILLSLALEFLSHKLINAGVQVIDATTYFIDYIPVSINWQSNLIIAVCILGTSLLTALVTSYFANKQQIDVRFLS</sequence>
<evidence type="ECO:0000259" key="9">
    <source>
        <dbReference type="Pfam" id="PF02687"/>
    </source>
</evidence>
<comment type="similarity">
    <text evidence="2">Belongs to the ABC-4 integral membrane protein family. LolC/E subfamily.</text>
</comment>
<accession>A0A3A1YHC6</accession>
<dbReference type="InterPro" id="IPR003838">
    <property type="entry name" value="ABC3_permease_C"/>
</dbReference>
<feature type="region of interest" description="Disordered" evidence="7">
    <location>
        <begin position="186"/>
        <end position="218"/>
    </location>
</feature>
<name>A0A3A1YHC6_9GAMM</name>
<dbReference type="AlphaFoldDB" id="A0A3A1YHC6"/>
<feature type="domain" description="MacB-like periplasmic core" evidence="10">
    <location>
        <begin position="43"/>
        <end position="148"/>
    </location>
</feature>
<dbReference type="PANTHER" id="PTHR30489:SF0">
    <property type="entry name" value="LIPOPROTEIN-RELEASING SYSTEM TRANSMEMBRANE PROTEIN LOLE"/>
    <property type="match status" value="1"/>
</dbReference>
<evidence type="ECO:0008006" key="13">
    <source>
        <dbReference type="Google" id="ProtNLM"/>
    </source>
</evidence>
<evidence type="ECO:0000256" key="6">
    <source>
        <dbReference type="ARBA" id="ARBA00023136"/>
    </source>
</evidence>
<keyword evidence="12" id="KW-1185">Reference proteome</keyword>
<evidence type="ECO:0000256" key="8">
    <source>
        <dbReference type="SAM" id="Phobius"/>
    </source>
</evidence>
<evidence type="ECO:0000313" key="11">
    <source>
        <dbReference type="EMBL" id="RIY37095.1"/>
    </source>
</evidence>
<reference evidence="11 12" key="1">
    <citation type="submission" date="2017-08" db="EMBL/GenBank/DDBJ databases">
        <title>Reclassification of Bisgaard taxon 37 and 44.</title>
        <authorList>
            <person name="Christensen H."/>
        </authorList>
    </citation>
    <scope>NUCLEOTIDE SEQUENCE [LARGE SCALE GENOMIC DNA]</scope>
    <source>
        <strain evidence="11 12">111</strain>
    </source>
</reference>
<feature type="compositionally biased region" description="Basic and acidic residues" evidence="7">
    <location>
        <begin position="199"/>
        <end position="216"/>
    </location>
</feature>
<protein>
    <recommendedName>
        <fullName evidence="13">Lipoprotein-releasing system permease protein</fullName>
    </recommendedName>
</protein>
<feature type="transmembrane region" description="Helical" evidence="8">
    <location>
        <begin position="516"/>
        <end position="537"/>
    </location>
</feature>
<dbReference type="Pfam" id="PF02687">
    <property type="entry name" value="FtsX"/>
    <property type="match status" value="1"/>
</dbReference>
<evidence type="ECO:0000256" key="1">
    <source>
        <dbReference type="ARBA" id="ARBA00004651"/>
    </source>
</evidence>
<feature type="transmembrane region" description="Helical" evidence="8">
    <location>
        <begin position="458"/>
        <end position="481"/>
    </location>
</feature>
<feature type="domain" description="ABC3 transporter permease C-terminal" evidence="9">
    <location>
        <begin position="411"/>
        <end position="541"/>
    </location>
</feature>
<comment type="subcellular location">
    <subcellularLocation>
        <location evidence="1">Cell membrane</location>
        <topology evidence="1">Multi-pass membrane protein</topology>
    </subcellularLocation>
</comment>